<evidence type="ECO:0000256" key="2">
    <source>
        <dbReference type="ARBA" id="ARBA00005236"/>
    </source>
</evidence>
<feature type="domain" description="ABC3 transporter permease C-terminal" evidence="8">
    <location>
        <begin position="280"/>
        <end position="403"/>
    </location>
</feature>
<comment type="similarity">
    <text evidence="2">Belongs to the ABC-4 integral membrane protein family. LolC/E subfamily.</text>
</comment>
<evidence type="ECO:0000256" key="5">
    <source>
        <dbReference type="ARBA" id="ARBA00022989"/>
    </source>
</evidence>
<dbReference type="RefSeq" id="WP_044350651.1">
    <property type="nucleotide sequence ID" value="NZ_AZAC01000032.1"/>
</dbReference>
<dbReference type="EMBL" id="AZAC01000032">
    <property type="protein sequence ID" value="KIX12456.1"/>
    <property type="molecule type" value="Genomic_DNA"/>
</dbReference>
<keyword evidence="6 7" id="KW-0472">Membrane</keyword>
<evidence type="ECO:0000313" key="11">
    <source>
        <dbReference type="Proteomes" id="UP000032233"/>
    </source>
</evidence>
<dbReference type="InParanoid" id="A0A0D2J9V6"/>
<keyword evidence="4 7" id="KW-0812">Transmembrane</keyword>
<keyword evidence="3" id="KW-1003">Cell membrane</keyword>
<evidence type="ECO:0008006" key="12">
    <source>
        <dbReference type="Google" id="ProtNLM"/>
    </source>
</evidence>
<dbReference type="PANTHER" id="PTHR30489">
    <property type="entry name" value="LIPOPROTEIN-RELEASING SYSTEM TRANSMEMBRANE PROTEIN LOLE"/>
    <property type="match status" value="1"/>
</dbReference>
<evidence type="ECO:0000256" key="4">
    <source>
        <dbReference type="ARBA" id="ARBA00022692"/>
    </source>
</evidence>
<organism evidence="10 11">
    <name type="scientific">Dethiosulfatarculus sandiegensis</name>
    <dbReference type="NCBI Taxonomy" id="1429043"/>
    <lineage>
        <taxon>Bacteria</taxon>
        <taxon>Pseudomonadati</taxon>
        <taxon>Thermodesulfobacteriota</taxon>
        <taxon>Desulfarculia</taxon>
        <taxon>Desulfarculales</taxon>
        <taxon>Desulfarculaceae</taxon>
        <taxon>Dethiosulfatarculus</taxon>
    </lineage>
</organism>
<comment type="caution">
    <text evidence="10">The sequence shown here is derived from an EMBL/GenBank/DDBJ whole genome shotgun (WGS) entry which is preliminary data.</text>
</comment>
<name>A0A0D2J9V6_9BACT</name>
<dbReference type="STRING" id="1429043.X474_19175"/>
<dbReference type="AlphaFoldDB" id="A0A0D2J9V6"/>
<evidence type="ECO:0000259" key="9">
    <source>
        <dbReference type="Pfam" id="PF12704"/>
    </source>
</evidence>
<dbReference type="InterPro" id="IPR025857">
    <property type="entry name" value="MacB_PCD"/>
</dbReference>
<evidence type="ECO:0000313" key="10">
    <source>
        <dbReference type="EMBL" id="KIX12456.1"/>
    </source>
</evidence>
<dbReference type="GO" id="GO:0044874">
    <property type="term" value="P:lipoprotein localization to outer membrane"/>
    <property type="evidence" value="ECO:0007669"/>
    <property type="project" value="TreeGrafter"/>
</dbReference>
<proteinExistence type="inferred from homology"/>
<sequence>MTAWLKMAFRNIFRNKRRSLVTLLAISLGLSAVSLFKGYTDHTYQGLRQAAIRGEGLGHLVVYKKGFNALGSLEPEKYLLSKDEMQKIAELAGQDERVVLATPQLYISGLVSDGRISRIFLGKGVVPEDERTIRGGMAAMYPVKGKTMTNRVPYGVELSQDLARQLKFKPGSEGVVMGATFEGQMNALDFVARGVFDTGQDATNDKYIRVPFAFAQSLYDTNQADRMVILLQNWQQTEAVEQKLEIAFKQAGLNLEMRTWHDLSVFFQKVKGMFDSMFLFIFIIVFVVVVMSVVNTMGMAVMERTREIGALRSLGLKKRGVSLLFALEGALLGLMGSLLGVVITVFVWAMILVWEPTYIPPGISSPVPLLVNLLPIPMLRFSGIMICLSLLASIIPAKRAAGQKVVEALGHV</sequence>
<comment type="subcellular location">
    <subcellularLocation>
        <location evidence="1">Cell membrane</location>
        <topology evidence="1">Multi-pass membrane protein</topology>
    </subcellularLocation>
</comment>
<dbReference type="PATRIC" id="fig|1429043.3.peg.4065"/>
<evidence type="ECO:0000256" key="6">
    <source>
        <dbReference type="ARBA" id="ARBA00023136"/>
    </source>
</evidence>
<keyword evidence="5 7" id="KW-1133">Transmembrane helix</keyword>
<accession>A0A0D2J9V6</accession>
<dbReference type="Pfam" id="PF12704">
    <property type="entry name" value="MacB_PCD"/>
    <property type="match status" value="1"/>
</dbReference>
<protein>
    <recommendedName>
        <fullName evidence="12">ABC transporter permease</fullName>
    </recommendedName>
</protein>
<feature type="transmembrane region" description="Helical" evidence="7">
    <location>
        <begin position="374"/>
        <end position="395"/>
    </location>
</feature>
<feature type="domain" description="MacB-like periplasmic core" evidence="9">
    <location>
        <begin position="19"/>
        <end position="245"/>
    </location>
</feature>
<dbReference type="InterPro" id="IPR051447">
    <property type="entry name" value="Lipoprotein-release_system"/>
</dbReference>
<dbReference type="OrthoDB" id="9802264at2"/>
<dbReference type="PANTHER" id="PTHR30489:SF0">
    <property type="entry name" value="LIPOPROTEIN-RELEASING SYSTEM TRANSMEMBRANE PROTEIN LOLE"/>
    <property type="match status" value="1"/>
</dbReference>
<dbReference type="InterPro" id="IPR003838">
    <property type="entry name" value="ABC3_permease_C"/>
</dbReference>
<evidence type="ECO:0000259" key="8">
    <source>
        <dbReference type="Pfam" id="PF02687"/>
    </source>
</evidence>
<evidence type="ECO:0000256" key="3">
    <source>
        <dbReference type="ARBA" id="ARBA00022475"/>
    </source>
</evidence>
<evidence type="ECO:0000256" key="7">
    <source>
        <dbReference type="SAM" id="Phobius"/>
    </source>
</evidence>
<dbReference type="Proteomes" id="UP000032233">
    <property type="component" value="Unassembled WGS sequence"/>
</dbReference>
<keyword evidence="11" id="KW-1185">Reference proteome</keyword>
<reference evidence="10 11" key="1">
    <citation type="submission" date="2013-11" db="EMBL/GenBank/DDBJ databases">
        <title>Metagenomic analysis of a methanogenic consortium involved in long chain n-alkane degradation.</title>
        <authorList>
            <person name="Davidova I.A."/>
            <person name="Callaghan A.V."/>
            <person name="Wawrik B."/>
            <person name="Pruitt S."/>
            <person name="Marks C."/>
            <person name="Duncan K.E."/>
            <person name="Suflita J.M."/>
        </authorList>
    </citation>
    <scope>NUCLEOTIDE SEQUENCE [LARGE SCALE GENOMIC DNA]</scope>
    <source>
        <strain evidence="10 11">SPR</strain>
    </source>
</reference>
<feature type="transmembrane region" description="Helical" evidence="7">
    <location>
        <begin position="323"/>
        <end position="354"/>
    </location>
</feature>
<evidence type="ECO:0000256" key="1">
    <source>
        <dbReference type="ARBA" id="ARBA00004651"/>
    </source>
</evidence>
<dbReference type="Pfam" id="PF02687">
    <property type="entry name" value="FtsX"/>
    <property type="match status" value="1"/>
</dbReference>
<dbReference type="GO" id="GO:0098797">
    <property type="term" value="C:plasma membrane protein complex"/>
    <property type="evidence" value="ECO:0007669"/>
    <property type="project" value="TreeGrafter"/>
</dbReference>
<feature type="transmembrane region" description="Helical" evidence="7">
    <location>
        <begin position="277"/>
        <end position="302"/>
    </location>
</feature>
<gene>
    <name evidence="10" type="ORF">X474_19175</name>
</gene>